<keyword evidence="3 6" id="KW-1133">Transmembrane helix</keyword>
<dbReference type="OrthoDB" id="10062876at2759"/>
<evidence type="ECO:0000256" key="6">
    <source>
        <dbReference type="SAM" id="Phobius"/>
    </source>
</evidence>
<dbReference type="Gene3D" id="1.20.1740.10">
    <property type="entry name" value="Amino acid/polyamine transporter I"/>
    <property type="match status" value="1"/>
</dbReference>
<dbReference type="Pfam" id="PF13520">
    <property type="entry name" value="AA_permease_2"/>
    <property type="match status" value="1"/>
</dbReference>
<dbReference type="FunFam" id="1.20.1740.10:FF:000056">
    <property type="entry name" value="Y+L amino acid transporter 2"/>
    <property type="match status" value="1"/>
</dbReference>
<dbReference type="GeneID" id="106154228"/>
<feature type="region of interest" description="Disordered" evidence="5">
    <location>
        <begin position="1"/>
        <end position="21"/>
    </location>
</feature>
<dbReference type="GO" id="GO:0015179">
    <property type="term" value="F:L-amino acid transmembrane transporter activity"/>
    <property type="evidence" value="ECO:0007669"/>
    <property type="project" value="TreeGrafter"/>
</dbReference>
<keyword evidence="2 6" id="KW-0812">Transmembrane</keyword>
<accession>A0A1S3HG14</accession>
<sequence>MSDKQKQPEDSGATEDHKTGEEVQLKRTITLLNGVTIIIGSIIGSGIFVTPKGVLEKSGSVGLSLIIWTACGFLSLVGALCYAELGTTISRSGGDYAYIFETFGPLCAFLQLWVNLIIIRPTAQAIVALTFANYILQPFFPTCVPPDVAVRLLAAMCI</sequence>
<reference evidence="8" key="1">
    <citation type="submission" date="2025-08" db="UniProtKB">
        <authorList>
            <consortium name="RefSeq"/>
        </authorList>
    </citation>
    <scope>IDENTIFICATION</scope>
    <source>
        <tissue evidence="8">Gonads</tissue>
    </source>
</reference>
<dbReference type="AlphaFoldDB" id="A0A1S3HG14"/>
<comment type="subcellular location">
    <subcellularLocation>
        <location evidence="1">Membrane</location>
        <topology evidence="1">Multi-pass membrane protein</topology>
    </subcellularLocation>
</comment>
<evidence type="ECO:0000256" key="5">
    <source>
        <dbReference type="SAM" id="MobiDB-lite"/>
    </source>
</evidence>
<dbReference type="KEGG" id="lak:106154228"/>
<organism evidence="7 8">
    <name type="scientific">Lingula anatina</name>
    <name type="common">Brachiopod</name>
    <name type="synonym">Lingula unguis</name>
    <dbReference type="NCBI Taxonomy" id="7574"/>
    <lineage>
        <taxon>Eukaryota</taxon>
        <taxon>Metazoa</taxon>
        <taxon>Spiralia</taxon>
        <taxon>Lophotrochozoa</taxon>
        <taxon>Brachiopoda</taxon>
        <taxon>Linguliformea</taxon>
        <taxon>Lingulata</taxon>
        <taxon>Lingulida</taxon>
        <taxon>Linguloidea</taxon>
        <taxon>Lingulidae</taxon>
        <taxon>Lingula</taxon>
    </lineage>
</organism>
<evidence type="ECO:0000313" key="7">
    <source>
        <dbReference type="Proteomes" id="UP000085678"/>
    </source>
</evidence>
<dbReference type="PANTHER" id="PTHR11785:SF528">
    <property type="entry name" value="AMINO ACID TRANSPORTER PROTEIN JHI-21"/>
    <property type="match status" value="1"/>
</dbReference>
<dbReference type="GO" id="GO:0016020">
    <property type="term" value="C:membrane"/>
    <property type="evidence" value="ECO:0007669"/>
    <property type="project" value="UniProtKB-SubCell"/>
</dbReference>
<keyword evidence="4 6" id="KW-0472">Membrane</keyword>
<dbReference type="Proteomes" id="UP000085678">
    <property type="component" value="Unplaced"/>
</dbReference>
<dbReference type="PANTHER" id="PTHR11785">
    <property type="entry name" value="AMINO ACID TRANSPORTER"/>
    <property type="match status" value="1"/>
</dbReference>
<evidence type="ECO:0000313" key="8">
    <source>
        <dbReference type="RefSeq" id="XP_013383974.2"/>
    </source>
</evidence>
<evidence type="ECO:0000256" key="2">
    <source>
        <dbReference type="ARBA" id="ARBA00022692"/>
    </source>
</evidence>
<protein>
    <submittedName>
        <fullName evidence="8">L-type amino acid transporter 1-like protein MLAS</fullName>
    </submittedName>
</protein>
<dbReference type="STRING" id="7574.A0A1S3HG14"/>
<name>A0A1S3HG14_LINAN</name>
<proteinExistence type="predicted"/>
<evidence type="ECO:0000256" key="4">
    <source>
        <dbReference type="ARBA" id="ARBA00023136"/>
    </source>
</evidence>
<dbReference type="InParanoid" id="A0A1S3HG14"/>
<keyword evidence="7" id="KW-1185">Reference proteome</keyword>
<evidence type="ECO:0000256" key="3">
    <source>
        <dbReference type="ARBA" id="ARBA00022989"/>
    </source>
</evidence>
<dbReference type="InterPro" id="IPR050598">
    <property type="entry name" value="AminoAcid_Transporter"/>
</dbReference>
<dbReference type="RefSeq" id="XP_013383974.2">
    <property type="nucleotide sequence ID" value="XM_013528520.2"/>
</dbReference>
<gene>
    <name evidence="8" type="primary">LOC106154228</name>
</gene>
<feature type="non-terminal residue" evidence="8">
    <location>
        <position position="158"/>
    </location>
</feature>
<dbReference type="InterPro" id="IPR002293">
    <property type="entry name" value="AA/rel_permease1"/>
</dbReference>
<evidence type="ECO:0000256" key="1">
    <source>
        <dbReference type="ARBA" id="ARBA00004141"/>
    </source>
</evidence>